<dbReference type="Proteomes" id="UP001642360">
    <property type="component" value="Unassembled WGS sequence"/>
</dbReference>
<accession>A0ABC8QYK6</accession>
<name>A0ABC8QYK6_9AQUA</name>
<evidence type="ECO:0000313" key="7">
    <source>
        <dbReference type="EMBL" id="CAK9137663.1"/>
    </source>
</evidence>
<feature type="region of interest" description="Disordered" evidence="5">
    <location>
        <begin position="163"/>
        <end position="257"/>
    </location>
</feature>
<feature type="compositionally biased region" description="Basic and acidic residues" evidence="5">
    <location>
        <begin position="246"/>
        <end position="257"/>
    </location>
</feature>
<dbReference type="GO" id="GO:0005634">
    <property type="term" value="C:nucleus"/>
    <property type="evidence" value="ECO:0007669"/>
    <property type="project" value="UniProtKB-SubCell"/>
</dbReference>
<sequence length="421" mass="46026">MTMGIEDNGDMGFELRGGASILDCPSSGVNSIPLSEKIAGRAMSSGAIFKSTNGADPFFGSDWNSLSLNQSGNFEGSSMVPHNEFANPAFPIVVENQAIGSSSHFVHYPSDLGLVEMVPKLPGFGSGSFSEMVSSFGLPENDHITNSGRPLNYLRNKEGGIEKTSTNNARYQECKDSEEGAPLNGRKKRRASESHSPFNTYKNAEGEQQKDPSVDSSEFLKKREEREQKIEQNISANLLGKQTGKQAKDNSKSEAPRENYIHVRAKRGHATNSHSLAERLRREKISERMRLLQELVPGCNKITGKAIMLDEIINYVQSLQQQVEFLSMKLATVNPDMNVDIEQILSKDIHSRGSNAGIFGLGQALSSSYPFPQGIPHGTLPCIPSTAPPFNPMSQVTSRSHHCTLILSHIESINSGMLSDK</sequence>
<evidence type="ECO:0000256" key="2">
    <source>
        <dbReference type="ARBA" id="ARBA00023015"/>
    </source>
</evidence>
<comment type="subcellular location">
    <subcellularLocation>
        <location evidence="1">Nucleus</location>
    </subcellularLocation>
</comment>
<dbReference type="CDD" id="cd18919">
    <property type="entry name" value="bHLH_AtBPE_like"/>
    <property type="match status" value="1"/>
</dbReference>
<evidence type="ECO:0000256" key="4">
    <source>
        <dbReference type="ARBA" id="ARBA00023242"/>
    </source>
</evidence>
<keyword evidence="3" id="KW-0804">Transcription</keyword>
<dbReference type="PANTHER" id="PTHR12565">
    <property type="entry name" value="STEROL REGULATORY ELEMENT-BINDING PROTEIN"/>
    <property type="match status" value="1"/>
</dbReference>
<keyword evidence="4" id="KW-0539">Nucleus</keyword>
<evidence type="ECO:0000256" key="3">
    <source>
        <dbReference type="ARBA" id="ARBA00023163"/>
    </source>
</evidence>
<dbReference type="PROSITE" id="PS50888">
    <property type="entry name" value="BHLH"/>
    <property type="match status" value="1"/>
</dbReference>
<dbReference type="AlphaFoldDB" id="A0ABC8QYK6"/>
<feature type="compositionally biased region" description="Basic and acidic residues" evidence="5">
    <location>
        <begin position="204"/>
        <end position="230"/>
    </location>
</feature>
<dbReference type="Gene3D" id="4.10.280.10">
    <property type="entry name" value="Helix-loop-helix DNA-binding domain"/>
    <property type="match status" value="1"/>
</dbReference>
<gene>
    <name evidence="7" type="ORF">ILEXP_LOCUS4689</name>
</gene>
<dbReference type="InterPro" id="IPR024097">
    <property type="entry name" value="bHLH_ZIP_TF"/>
</dbReference>
<evidence type="ECO:0000313" key="8">
    <source>
        <dbReference type="Proteomes" id="UP001642360"/>
    </source>
</evidence>
<comment type="caution">
    <text evidence="7">The sequence shown here is derived from an EMBL/GenBank/DDBJ whole genome shotgun (WGS) entry which is preliminary data.</text>
</comment>
<dbReference type="FunFam" id="4.10.280.10:FF:000002">
    <property type="entry name" value="Basic helix-loop-helix transcription factor"/>
    <property type="match status" value="1"/>
</dbReference>
<organism evidence="7 8">
    <name type="scientific">Ilex paraguariensis</name>
    <name type="common">yerba mate</name>
    <dbReference type="NCBI Taxonomy" id="185542"/>
    <lineage>
        <taxon>Eukaryota</taxon>
        <taxon>Viridiplantae</taxon>
        <taxon>Streptophyta</taxon>
        <taxon>Embryophyta</taxon>
        <taxon>Tracheophyta</taxon>
        <taxon>Spermatophyta</taxon>
        <taxon>Magnoliopsida</taxon>
        <taxon>eudicotyledons</taxon>
        <taxon>Gunneridae</taxon>
        <taxon>Pentapetalae</taxon>
        <taxon>asterids</taxon>
        <taxon>campanulids</taxon>
        <taxon>Aquifoliales</taxon>
        <taxon>Aquifoliaceae</taxon>
        <taxon>Ilex</taxon>
    </lineage>
</organism>
<proteinExistence type="predicted"/>
<dbReference type="EMBL" id="CAUOFW020000833">
    <property type="protein sequence ID" value="CAK9137663.1"/>
    <property type="molecule type" value="Genomic_DNA"/>
</dbReference>
<feature type="domain" description="BHLH" evidence="6">
    <location>
        <begin position="269"/>
        <end position="319"/>
    </location>
</feature>
<dbReference type="InterPro" id="IPR011598">
    <property type="entry name" value="bHLH_dom"/>
</dbReference>
<reference evidence="7 8" key="1">
    <citation type="submission" date="2024-02" db="EMBL/GenBank/DDBJ databases">
        <authorList>
            <person name="Vignale AGUSTIN F."/>
            <person name="Sosa J E."/>
            <person name="Modenutti C."/>
        </authorList>
    </citation>
    <scope>NUCLEOTIDE SEQUENCE [LARGE SCALE GENOMIC DNA]</scope>
</reference>
<dbReference type="SMART" id="SM00353">
    <property type="entry name" value="HLH"/>
    <property type="match status" value="1"/>
</dbReference>
<dbReference type="Pfam" id="PF00010">
    <property type="entry name" value="HLH"/>
    <property type="match status" value="1"/>
</dbReference>
<dbReference type="PANTHER" id="PTHR12565:SF312">
    <property type="entry name" value="TRANSCRIPTION FACTOR BHLH74"/>
    <property type="match status" value="1"/>
</dbReference>
<dbReference type="InterPro" id="IPR036638">
    <property type="entry name" value="HLH_DNA-bd_sf"/>
</dbReference>
<evidence type="ECO:0000256" key="5">
    <source>
        <dbReference type="SAM" id="MobiDB-lite"/>
    </source>
</evidence>
<dbReference type="GO" id="GO:0006355">
    <property type="term" value="P:regulation of DNA-templated transcription"/>
    <property type="evidence" value="ECO:0007669"/>
    <property type="project" value="UniProtKB-ARBA"/>
</dbReference>
<keyword evidence="2" id="KW-0805">Transcription regulation</keyword>
<protein>
    <recommendedName>
        <fullName evidence="6">BHLH domain-containing protein</fullName>
    </recommendedName>
</protein>
<keyword evidence="8" id="KW-1185">Reference proteome</keyword>
<evidence type="ECO:0000256" key="1">
    <source>
        <dbReference type="ARBA" id="ARBA00004123"/>
    </source>
</evidence>
<evidence type="ECO:0000259" key="6">
    <source>
        <dbReference type="PROSITE" id="PS50888"/>
    </source>
</evidence>
<dbReference type="SUPFAM" id="SSF47459">
    <property type="entry name" value="HLH, helix-loop-helix DNA-binding domain"/>
    <property type="match status" value="1"/>
</dbReference>